<protein>
    <recommendedName>
        <fullName evidence="4">Glucosamine-6-phosphate deaminase</fullName>
        <ecNumber evidence="4">3.5.99.6</ecNumber>
    </recommendedName>
    <alternativeName>
        <fullName evidence="4">GlcN6P deaminase</fullName>
        <shortName evidence="4">GNPDA</shortName>
    </alternativeName>
    <alternativeName>
        <fullName evidence="4">Glucosamine-6-phosphate isomerase</fullName>
    </alternativeName>
</protein>
<evidence type="ECO:0000313" key="6">
    <source>
        <dbReference type="EMBL" id="CED93885.1"/>
    </source>
</evidence>
<sequence length="249" mass="28007">MRIIVCENYEEVSKKAAQMILSQVTLKPNSVLGLATGSTPIGMYENLVSLNKKGDIDFSEVRTFNLDEYYNLPKENDQSYHYFMYKNLFDHININPENIHIPNGMTDDVDAECERYDELIKEAGGVDIQVLGIGNNAHIGFNEPTINFEKGTHLVQLEDSTIEANSRFFDNIEDVPKKAITMGVGSIFKSKKIMLVATGENKAEAIYNTVYGKVVPEVPASILQFHSDIVLILDKEAAKFLKEEDYKIA</sequence>
<reference evidence="6 7" key="1">
    <citation type="submission" date="2014-04" db="EMBL/GenBank/DDBJ databases">
        <authorList>
            <person name="Hornung B.V."/>
        </authorList>
    </citation>
    <scope>NUCLEOTIDE SEQUENCE [LARGE SCALE GENOMIC DNA]</scope>
    <source>
        <strain evidence="6 7">CRIB</strain>
    </source>
</reference>
<dbReference type="NCBIfam" id="TIGR00502">
    <property type="entry name" value="nagB"/>
    <property type="match status" value="1"/>
</dbReference>
<dbReference type="SUPFAM" id="SSF100950">
    <property type="entry name" value="NagB/RpiA/CoA transferase-like"/>
    <property type="match status" value="1"/>
</dbReference>
<keyword evidence="3 4" id="KW-0119">Carbohydrate metabolism</keyword>
<keyword evidence="2 4" id="KW-0378">Hydrolase</keyword>
<dbReference type="GO" id="GO:0042802">
    <property type="term" value="F:identical protein binding"/>
    <property type="evidence" value="ECO:0007669"/>
    <property type="project" value="TreeGrafter"/>
</dbReference>
<dbReference type="GO" id="GO:0004342">
    <property type="term" value="F:glucosamine-6-phosphate deaminase activity"/>
    <property type="evidence" value="ECO:0007669"/>
    <property type="project" value="UniProtKB-UniRule"/>
</dbReference>
<keyword evidence="7" id="KW-1185">Reference proteome</keyword>
<dbReference type="CDD" id="cd01399">
    <property type="entry name" value="GlcN6P_deaminase"/>
    <property type="match status" value="1"/>
</dbReference>
<dbReference type="GO" id="GO:0005737">
    <property type="term" value="C:cytoplasm"/>
    <property type="evidence" value="ECO:0007669"/>
    <property type="project" value="TreeGrafter"/>
</dbReference>
<dbReference type="HAMAP" id="MF_01241">
    <property type="entry name" value="GlcN6P_deamin"/>
    <property type="match status" value="1"/>
</dbReference>
<dbReference type="GO" id="GO:0005975">
    <property type="term" value="P:carbohydrate metabolic process"/>
    <property type="evidence" value="ECO:0007669"/>
    <property type="project" value="InterPro"/>
</dbReference>
<comment type="pathway">
    <text evidence="4">Amino-sugar metabolism; N-acetylneuraminate degradation; D-fructose 6-phosphate from N-acetylneuraminate: step 5/5.</text>
</comment>
<dbReference type="GO" id="GO:0006043">
    <property type="term" value="P:glucosamine catabolic process"/>
    <property type="evidence" value="ECO:0007669"/>
    <property type="project" value="TreeGrafter"/>
</dbReference>
<dbReference type="EC" id="3.5.99.6" evidence="4"/>
<comment type="function">
    <text evidence="4">Catalyzes the reversible isomerization-deamination of glucosamine 6-phosphate (GlcN6P) to form fructose 6-phosphate (Fru6P) and ammonium ion.</text>
</comment>
<dbReference type="InterPro" id="IPR004547">
    <property type="entry name" value="Glucosamine6P_isomerase"/>
</dbReference>
<evidence type="ECO:0000256" key="4">
    <source>
        <dbReference type="HAMAP-Rule" id="MF_01241"/>
    </source>
</evidence>
<dbReference type="InterPro" id="IPR037171">
    <property type="entry name" value="NagB/RpiA_transferase-like"/>
</dbReference>
<dbReference type="RefSeq" id="WP_180703564.1">
    <property type="nucleotide sequence ID" value="NZ_CAJUCR010000002.1"/>
</dbReference>
<gene>
    <name evidence="4" type="primary">nagB</name>
    <name evidence="6" type="ORF">CRIB_1275</name>
</gene>
<dbReference type="GO" id="GO:0006046">
    <property type="term" value="P:N-acetylglucosamine catabolic process"/>
    <property type="evidence" value="ECO:0007669"/>
    <property type="project" value="UniProtKB-UniRule"/>
</dbReference>
<proteinExistence type="inferred from homology"/>
<evidence type="ECO:0000256" key="3">
    <source>
        <dbReference type="ARBA" id="ARBA00023277"/>
    </source>
</evidence>
<feature type="active site" description="For ring-opening step" evidence="4">
    <location>
        <position position="143"/>
    </location>
</feature>
<dbReference type="PANTHER" id="PTHR11280">
    <property type="entry name" value="GLUCOSAMINE-6-PHOSPHATE ISOMERASE"/>
    <property type="match status" value="1"/>
</dbReference>
<dbReference type="GeneID" id="82205312"/>
<feature type="active site" description="For ring-opening step" evidence="4">
    <location>
        <position position="136"/>
    </location>
</feature>
<dbReference type="UniPathway" id="UPA00629">
    <property type="reaction ID" value="UER00684"/>
</dbReference>
<evidence type="ECO:0000256" key="2">
    <source>
        <dbReference type="ARBA" id="ARBA00022801"/>
    </source>
</evidence>
<accession>A0A1V1I102</accession>
<dbReference type="NCBIfam" id="NF001684">
    <property type="entry name" value="PRK00443.1-4"/>
    <property type="match status" value="1"/>
</dbReference>
<comment type="catalytic activity">
    <reaction evidence="1 4">
        <text>alpha-D-glucosamine 6-phosphate + H2O = beta-D-fructose 6-phosphate + NH4(+)</text>
        <dbReference type="Rhea" id="RHEA:12172"/>
        <dbReference type="ChEBI" id="CHEBI:15377"/>
        <dbReference type="ChEBI" id="CHEBI:28938"/>
        <dbReference type="ChEBI" id="CHEBI:57634"/>
        <dbReference type="ChEBI" id="CHEBI:75989"/>
        <dbReference type="EC" id="3.5.99.6"/>
    </reaction>
</comment>
<comment type="caution">
    <text evidence="4">Lacks conserved residue(s) required for the propagation of feature annotation.</text>
</comment>
<feature type="domain" description="Glucosamine/galactosamine-6-phosphate isomerase" evidence="5">
    <location>
        <begin position="11"/>
        <end position="224"/>
    </location>
</feature>
<dbReference type="GO" id="GO:0019262">
    <property type="term" value="P:N-acetylneuraminate catabolic process"/>
    <property type="evidence" value="ECO:0007669"/>
    <property type="project" value="UniProtKB-UniRule"/>
</dbReference>
<evidence type="ECO:0000256" key="1">
    <source>
        <dbReference type="ARBA" id="ARBA00000644"/>
    </source>
</evidence>
<dbReference type="InterPro" id="IPR006148">
    <property type="entry name" value="Glc/Gal-6P_isomerase"/>
</dbReference>
<dbReference type="PANTHER" id="PTHR11280:SF5">
    <property type="entry name" value="GLUCOSAMINE-6-PHOSPHATE ISOMERASE"/>
    <property type="match status" value="1"/>
</dbReference>
<dbReference type="AlphaFoldDB" id="A0A1V1I102"/>
<evidence type="ECO:0000259" key="5">
    <source>
        <dbReference type="Pfam" id="PF01182"/>
    </source>
</evidence>
<feature type="active site" description="Proton acceptor; for enolization step" evidence="4">
    <location>
        <position position="67"/>
    </location>
</feature>
<dbReference type="Pfam" id="PF01182">
    <property type="entry name" value="Glucosamine_iso"/>
    <property type="match status" value="1"/>
</dbReference>
<dbReference type="KEGG" id="ril:CRIB_1275"/>
<organism evidence="6 7">
    <name type="scientific">Romboutsia ilealis</name>
    <dbReference type="NCBI Taxonomy" id="1115758"/>
    <lineage>
        <taxon>Bacteria</taxon>
        <taxon>Bacillati</taxon>
        <taxon>Bacillota</taxon>
        <taxon>Clostridia</taxon>
        <taxon>Peptostreptococcales</taxon>
        <taxon>Peptostreptococcaceae</taxon>
        <taxon>Romboutsia</taxon>
    </lineage>
</organism>
<feature type="active site" description="Proton acceptor; for ring-opening step" evidence="4">
    <location>
        <position position="138"/>
    </location>
</feature>
<dbReference type="Gene3D" id="3.40.50.1360">
    <property type="match status" value="1"/>
</dbReference>
<evidence type="ECO:0000313" key="7">
    <source>
        <dbReference type="Proteomes" id="UP000245622"/>
    </source>
</evidence>
<name>A0A1V1I102_9FIRM</name>
<comment type="similarity">
    <text evidence="4">Belongs to the glucosamine/galactosamine-6-phosphate isomerase family. NagB subfamily.</text>
</comment>
<dbReference type="FunFam" id="3.40.50.1360:FF:000003">
    <property type="entry name" value="Glucosamine-6-phosphate deaminase"/>
    <property type="match status" value="1"/>
</dbReference>
<dbReference type="Proteomes" id="UP000245622">
    <property type="component" value="Chromosome 1"/>
</dbReference>
<dbReference type="EMBL" id="LN555523">
    <property type="protein sequence ID" value="CED93885.1"/>
    <property type="molecule type" value="Genomic_DNA"/>
</dbReference>